<gene>
    <name evidence="2" type="ORF">ACFQ34_27245</name>
</gene>
<evidence type="ECO:0000313" key="3">
    <source>
        <dbReference type="Proteomes" id="UP001597182"/>
    </source>
</evidence>
<protein>
    <submittedName>
        <fullName evidence="2">MSMEG_1061 family FMN-dependent PPOX-type flavoprotein</fullName>
    </submittedName>
</protein>
<dbReference type="InterPro" id="IPR011576">
    <property type="entry name" value="Pyridox_Oxase_N"/>
</dbReference>
<dbReference type="Pfam" id="PF01243">
    <property type="entry name" value="PNPOx_N"/>
    <property type="match status" value="1"/>
</dbReference>
<dbReference type="SUPFAM" id="SSF50475">
    <property type="entry name" value="FMN-binding split barrel"/>
    <property type="match status" value="1"/>
</dbReference>
<keyword evidence="3" id="KW-1185">Reference proteome</keyword>
<dbReference type="InterPro" id="IPR012349">
    <property type="entry name" value="Split_barrel_FMN-bd"/>
</dbReference>
<dbReference type="EMBL" id="JBHTMB010000256">
    <property type="protein sequence ID" value="MFD1237000.1"/>
    <property type="molecule type" value="Genomic_DNA"/>
</dbReference>
<dbReference type="PANTHER" id="PTHR42815">
    <property type="entry name" value="FAD-BINDING, PUTATIVE (AFU_ORTHOLOGUE AFUA_6G07600)-RELATED"/>
    <property type="match status" value="1"/>
</dbReference>
<dbReference type="PANTHER" id="PTHR42815:SF2">
    <property type="entry name" value="FAD-BINDING, PUTATIVE (AFU_ORTHOLOGUE AFUA_6G07600)-RELATED"/>
    <property type="match status" value="1"/>
</dbReference>
<organism evidence="2 3">
    <name type="scientific">Pseudonocardia benzenivorans</name>
    <dbReference type="NCBI Taxonomy" id="228005"/>
    <lineage>
        <taxon>Bacteria</taxon>
        <taxon>Bacillati</taxon>
        <taxon>Actinomycetota</taxon>
        <taxon>Actinomycetes</taxon>
        <taxon>Pseudonocardiales</taxon>
        <taxon>Pseudonocardiaceae</taxon>
        <taxon>Pseudonocardia</taxon>
    </lineage>
</organism>
<dbReference type="RefSeq" id="WP_346090197.1">
    <property type="nucleotide sequence ID" value="NZ_BAABKS010000007.1"/>
</dbReference>
<name>A0ABW3VQB9_9PSEU</name>
<dbReference type="NCBIfam" id="TIGR04025">
    <property type="entry name" value="PPOX_FMN_DR2398"/>
    <property type="match status" value="1"/>
</dbReference>
<accession>A0ABW3VQB9</accession>
<comment type="caution">
    <text evidence="2">The sequence shown here is derived from an EMBL/GenBank/DDBJ whole genome shotgun (WGS) entry which is preliminary data.</text>
</comment>
<sequence>MRVIGTEAELREVVSEPPAAIADKAIDHVDEESGRFIAASPLFLLATSAADGTVDVSPRGDPPGSVVVLDERTLVFGDRKGNHRLDSMRNILTNPQVGMLFLIPGIGDVIRVNGRARIVAEADWLPRLTVQGSTPALAVEVTVEELFLHCSKAVARSAVWDTATWPARTAVPSAGTIVRSQHPTVKVPAKVIDAALASDAELNRY</sequence>
<reference evidence="3" key="1">
    <citation type="journal article" date="2019" name="Int. J. Syst. Evol. Microbiol.">
        <title>The Global Catalogue of Microorganisms (GCM) 10K type strain sequencing project: providing services to taxonomists for standard genome sequencing and annotation.</title>
        <authorList>
            <consortium name="The Broad Institute Genomics Platform"/>
            <consortium name="The Broad Institute Genome Sequencing Center for Infectious Disease"/>
            <person name="Wu L."/>
            <person name="Ma J."/>
        </authorList>
    </citation>
    <scope>NUCLEOTIDE SEQUENCE [LARGE SCALE GENOMIC DNA]</scope>
    <source>
        <strain evidence="3">CCUG 49018</strain>
    </source>
</reference>
<proteinExistence type="predicted"/>
<dbReference type="Proteomes" id="UP001597182">
    <property type="component" value="Unassembled WGS sequence"/>
</dbReference>
<evidence type="ECO:0000313" key="2">
    <source>
        <dbReference type="EMBL" id="MFD1237000.1"/>
    </source>
</evidence>
<feature type="domain" description="Pyridoxamine 5'-phosphate oxidase N-terminal" evidence="1">
    <location>
        <begin position="30"/>
        <end position="150"/>
    </location>
</feature>
<dbReference type="Gene3D" id="2.30.110.10">
    <property type="entry name" value="Electron Transport, Fmn-binding Protein, Chain A"/>
    <property type="match status" value="1"/>
</dbReference>
<evidence type="ECO:0000259" key="1">
    <source>
        <dbReference type="Pfam" id="PF01243"/>
    </source>
</evidence>
<dbReference type="InterPro" id="IPR024029">
    <property type="entry name" value="Pyridox_Oxase_FMN-dep"/>
</dbReference>